<sequence>MAVPIDFLINSPHESSDDDFSEYESSYSSEDESMEDEPSDDINGGSLSNLEQKQEPNGAEDELWVRYPYFKMLVDAVIAQGLVVVTRNDAFELAKLLGDDKAKELNEKWKDLCSKQLDLCSQMFGVLASAISSMKSGI</sequence>
<dbReference type="Proteomes" id="UP000467841">
    <property type="component" value="Unassembled WGS sequence"/>
</dbReference>
<proteinExistence type="predicted"/>
<evidence type="ECO:0000313" key="3">
    <source>
        <dbReference type="Proteomes" id="UP000467841"/>
    </source>
</evidence>
<comment type="caution">
    <text evidence="2">The sequence shown here is derived from an EMBL/GenBank/DDBJ whole genome shotgun (WGS) entry which is preliminary data.</text>
</comment>
<organism evidence="2 3">
    <name type="scientific">Microthlaspi erraticum</name>
    <dbReference type="NCBI Taxonomy" id="1685480"/>
    <lineage>
        <taxon>Eukaryota</taxon>
        <taxon>Viridiplantae</taxon>
        <taxon>Streptophyta</taxon>
        <taxon>Embryophyta</taxon>
        <taxon>Tracheophyta</taxon>
        <taxon>Spermatophyta</taxon>
        <taxon>Magnoliopsida</taxon>
        <taxon>eudicotyledons</taxon>
        <taxon>Gunneridae</taxon>
        <taxon>Pentapetalae</taxon>
        <taxon>rosids</taxon>
        <taxon>malvids</taxon>
        <taxon>Brassicales</taxon>
        <taxon>Brassicaceae</taxon>
        <taxon>Coluteocarpeae</taxon>
        <taxon>Microthlaspi</taxon>
    </lineage>
</organism>
<protein>
    <submittedName>
        <fullName evidence="2">Uncharacterized protein</fullName>
    </submittedName>
</protein>
<feature type="compositionally biased region" description="Acidic residues" evidence="1">
    <location>
        <begin position="29"/>
        <end position="40"/>
    </location>
</feature>
<gene>
    <name evidence="2" type="ORF">MERR_LOCUS17473</name>
</gene>
<accession>A0A6D2IP91</accession>
<evidence type="ECO:0000313" key="2">
    <source>
        <dbReference type="EMBL" id="CAA7030238.1"/>
    </source>
</evidence>
<keyword evidence="3" id="KW-1185">Reference proteome</keyword>
<reference evidence="2" key="1">
    <citation type="submission" date="2020-01" db="EMBL/GenBank/DDBJ databases">
        <authorList>
            <person name="Mishra B."/>
        </authorList>
    </citation>
    <scope>NUCLEOTIDE SEQUENCE [LARGE SCALE GENOMIC DNA]</scope>
</reference>
<dbReference type="AlphaFoldDB" id="A0A6D2IP91"/>
<dbReference type="OrthoDB" id="1111845at2759"/>
<name>A0A6D2IP91_9BRAS</name>
<feature type="region of interest" description="Disordered" evidence="1">
    <location>
        <begin position="1"/>
        <end position="57"/>
    </location>
</feature>
<dbReference type="EMBL" id="CACVBM020001092">
    <property type="protein sequence ID" value="CAA7030238.1"/>
    <property type="molecule type" value="Genomic_DNA"/>
</dbReference>
<evidence type="ECO:0000256" key="1">
    <source>
        <dbReference type="SAM" id="MobiDB-lite"/>
    </source>
</evidence>